<accession>A0AAD3SS99</accession>
<name>A0AAD3SS99_NEPGR</name>
<gene>
    <name evidence="1" type="ORF">Nepgr_017267</name>
</gene>
<organism evidence="1 2">
    <name type="scientific">Nepenthes gracilis</name>
    <name type="common">Slender pitcher plant</name>
    <dbReference type="NCBI Taxonomy" id="150966"/>
    <lineage>
        <taxon>Eukaryota</taxon>
        <taxon>Viridiplantae</taxon>
        <taxon>Streptophyta</taxon>
        <taxon>Embryophyta</taxon>
        <taxon>Tracheophyta</taxon>
        <taxon>Spermatophyta</taxon>
        <taxon>Magnoliopsida</taxon>
        <taxon>eudicotyledons</taxon>
        <taxon>Gunneridae</taxon>
        <taxon>Pentapetalae</taxon>
        <taxon>Caryophyllales</taxon>
        <taxon>Nepenthaceae</taxon>
        <taxon>Nepenthes</taxon>
    </lineage>
</organism>
<dbReference type="EMBL" id="BSYO01000015">
    <property type="protein sequence ID" value="GMH15426.1"/>
    <property type="molecule type" value="Genomic_DNA"/>
</dbReference>
<dbReference type="Proteomes" id="UP001279734">
    <property type="component" value="Unassembled WGS sequence"/>
</dbReference>
<evidence type="ECO:0000313" key="2">
    <source>
        <dbReference type="Proteomes" id="UP001279734"/>
    </source>
</evidence>
<proteinExistence type="predicted"/>
<sequence length="77" mass="8887">MTSKQDTGTKSHLIETKSLPRLLVRTLRVPQEIQSPLNLSRIRRRQCAPLEHGTEVFRFYNGKGEKGSRLKGKRWLG</sequence>
<keyword evidence="2" id="KW-1185">Reference proteome</keyword>
<comment type="caution">
    <text evidence="1">The sequence shown here is derived from an EMBL/GenBank/DDBJ whole genome shotgun (WGS) entry which is preliminary data.</text>
</comment>
<protein>
    <submittedName>
        <fullName evidence="1">Uncharacterized protein</fullName>
    </submittedName>
</protein>
<reference evidence="1" key="1">
    <citation type="submission" date="2023-05" db="EMBL/GenBank/DDBJ databases">
        <title>Nepenthes gracilis genome sequencing.</title>
        <authorList>
            <person name="Fukushima K."/>
        </authorList>
    </citation>
    <scope>NUCLEOTIDE SEQUENCE</scope>
    <source>
        <strain evidence="1">SING2019-196</strain>
    </source>
</reference>
<dbReference type="AlphaFoldDB" id="A0AAD3SS99"/>
<evidence type="ECO:0000313" key="1">
    <source>
        <dbReference type="EMBL" id="GMH15426.1"/>
    </source>
</evidence>